<evidence type="ECO:0000256" key="8">
    <source>
        <dbReference type="ARBA" id="ARBA00023211"/>
    </source>
</evidence>
<evidence type="ECO:0000256" key="3">
    <source>
        <dbReference type="ARBA" id="ARBA00013081"/>
    </source>
</evidence>
<dbReference type="GO" id="GO:0004722">
    <property type="term" value="F:protein serine/threonine phosphatase activity"/>
    <property type="evidence" value="ECO:0007669"/>
    <property type="project" value="UniProtKB-EC"/>
</dbReference>
<comment type="similarity">
    <text evidence="9">Belongs to the PP2C family.</text>
</comment>
<keyword evidence="6" id="KW-0460">Magnesium</keyword>
<dbReference type="GO" id="GO:0046872">
    <property type="term" value="F:metal ion binding"/>
    <property type="evidence" value="ECO:0007669"/>
    <property type="project" value="UniProtKB-KW"/>
</dbReference>
<dbReference type="Gene3D" id="3.60.40.10">
    <property type="entry name" value="PPM-type phosphatase domain"/>
    <property type="match status" value="1"/>
</dbReference>
<proteinExistence type="evidence at transcript level"/>
<evidence type="ECO:0000256" key="7">
    <source>
        <dbReference type="ARBA" id="ARBA00022912"/>
    </source>
</evidence>
<evidence type="ECO:0000256" key="1">
    <source>
        <dbReference type="ARBA" id="ARBA00001936"/>
    </source>
</evidence>
<dbReference type="InterPro" id="IPR000222">
    <property type="entry name" value="PP2C_BS"/>
</dbReference>
<dbReference type="AlphaFoldDB" id="A9P2D9"/>
<keyword evidence="7 9" id="KW-0904">Protein phosphatase</keyword>
<evidence type="ECO:0000256" key="6">
    <source>
        <dbReference type="ARBA" id="ARBA00022842"/>
    </source>
</evidence>
<protein>
    <recommendedName>
        <fullName evidence="3">protein-serine/threonine phosphatase</fullName>
        <ecNumber evidence="3">3.1.3.16</ecNumber>
    </recommendedName>
</protein>
<dbReference type="EC" id="3.1.3.16" evidence="3"/>
<dbReference type="EMBL" id="EF087817">
    <property type="protein sequence ID" value="ABK27050.1"/>
    <property type="molecule type" value="mRNA"/>
</dbReference>
<dbReference type="CDD" id="cd00143">
    <property type="entry name" value="PP2Cc"/>
    <property type="match status" value="1"/>
</dbReference>
<reference evidence="11" key="1">
    <citation type="journal article" date="2008" name="BMC Genomics">
        <title>A conifer genomics resource of 200,000 spruce (Picea spp.) ESTs and 6,464 high-quality, sequence-finished full-length cDNAs for Sitka spruce (Picea sitchensis).</title>
        <authorList>
            <person name="Ralph S.G."/>
            <person name="Chun H.J."/>
            <person name="Kolosova N."/>
            <person name="Cooper D."/>
            <person name="Oddy C."/>
            <person name="Ritland C.E."/>
            <person name="Kirkpatrick R."/>
            <person name="Moore R."/>
            <person name="Barber S."/>
            <person name="Holt R.A."/>
            <person name="Jones S.J."/>
            <person name="Marra M.A."/>
            <person name="Douglas C.J."/>
            <person name="Ritland K."/>
            <person name="Bohlmann J."/>
        </authorList>
    </citation>
    <scope>NUCLEOTIDE SEQUENCE</scope>
    <source>
        <tissue evidence="11">Bark</tissue>
    </source>
</reference>
<dbReference type="SMART" id="SM00332">
    <property type="entry name" value="PP2Cc"/>
    <property type="match status" value="1"/>
</dbReference>
<dbReference type="Pfam" id="PF00481">
    <property type="entry name" value="PP2C"/>
    <property type="match status" value="1"/>
</dbReference>
<accession>A9P2D9</accession>
<dbReference type="SUPFAM" id="SSF81606">
    <property type="entry name" value="PP2C-like"/>
    <property type="match status" value="1"/>
</dbReference>
<evidence type="ECO:0000256" key="9">
    <source>
        <dbReference type="RuleBase" id="RU003465"/>
    </source>
</evidence>
<dbReference type="InterPro" id="IPR001932">
    <property type="entry name" value="PPM-type_phosphatase-like_dom"/>
</dbReference>
<keyword evidence="5 9" id="KW-0378">Hydrolase</keyword>
<dbReference type="PANTHER" id="PTHR13832:SF790">
    <property type="entry name" value="PROTEIN PHOSPHATASE 2C 22-RELATED"/>
    <property type="match status" value="1"/>
</dbReference>
<keyword evidence="8" id="KW-0464">Manganese</keyword>
<organism evidence="11">
    <name type="scientific">Picea sitchensis</name>
    <name type="common">Sitka spruce</name>
    <name type="synonym">Pinus sitchensis</name>
    <dbReference type="NCBI Taxonomy" id="3332"/>
    <lineage>
        <taxon>Eukaryota</taxon>
        <taxon>Viridiplantae</taxon>
        <taxon>Streptophyta</taxon>
        <taxon>Embryophyta</taxon>
        <taxon>Tracheophyta</taxon>
        <taxon>Spermatophyta</taxon>
        <taxon>Pinopsida</taxon>
        <taxon>Pinidae</taxon>
        <taxon>Conifers I</taxon>
        <taxon>Pinales</taxon>
        <taxon>Pinaceae</taxon>
        <taxon>Picea</taxon>
    </lineage>
</organism>
<dbReference type="PANTHER" id="PTHR13832">
    <property type="entry name" value="PROTEIN PHOSPHATASE 2C"/>
    <property type="match status" value="1"/>
</dbReference>
<evidence type="ECO:0000256" key="4">
    <source>
        <dbReference type="ARBA" id="ARBA00022723"/>
    </source>
</evidence>
<evidence type="ECO:0000259" key="10">
    <source>
        <dbReference type="PROSITE" id="PS51746"/>
    </source>
</evidence>
<comment type="cofactor">
    <cofactor evidence="2">
        <name>Mg(2+)</name>
        <dbReference type="ChEBI" id="CHEBI:18420"/>
    </cofactor>
</comment>
<name>A9P2D9_PICSI</name>
<feature type="domain" description="PPM-type phosphatase" evidence="10">
    <location>
        <begin position="15"/>
        <end position="281"/>
    </location>
</feature>
<dbReference type="PROSITE" id="PS01032">
    <property type="entry name" value="PPM_1"/>
    <property type="match status" value="1"/>
</dbReference>
<dbReference type="SMART" id="SM00331">
    <property type="entry name" value="PP2C_SIG"/>
    <property type="match status" value="1"/>
</dbReference>
<evidence type="ECO:0000256" key="5">
    <source>
        <dbReference type="ARBA" id="ARBA00022801"/>
    </source>
</evidence>
<evidence type="ECO:0000256" key="2">
    <source>
        <dbReference type="ARBA" id="ARBA00001946"/>
    </source>
</evidence>
<dbReference type="PROSITE" id="PS51746">
    <property type="entry name" value="PPM_2"/>
    <property type="match status" value="1"/>
</dbReference>
<sequence length="306" mass="33434">MSMPSNAQHFIPVLRSGSWADIGSKQRMEDEHICIDDIARNHLGDPDFESRTPMAFYGVFDGHGGRDAATYIKENLLNFITEYGDFPNGGLRNAVKNAFLKADDALAEPKSCVDMSSGTTALVAMVSGKSLLVANAGDCRAVLGKRWGRTLQLSSDHKLTSSAERKRIESLGGFVEDVYLNGELGVSRALGDWHLKGRGAVYLSPLSAEPEVQELELSEEDEFLIIASDGLWDVVSNESAVGIARRELMSNNDPDSCCRALVTEALRKHSVDNLTVVLVCFSTGPPPKKRFRNSRLRRSTNAASDL</sequence>
<evidence type="ECO:0000313" key="11">
    <source>
        <dbReference type="EMBL" id="ABK27050.1"/>
    </source>
</evidence>
<dbReference type="InterPro" id="IPR015655">
    <property type="entry name" value="PP2C"/>
</dbReference>
<comment type="cofactor">
    <cofactor evidence="1">
        <name>Mn(2+)</name>
        <dbReference type="ChEBI" id="CHEBI:29035"/>
    </cofactor>
</comment>
<keyword evidence="4" id="KW-0479">Metal-binding</keyword>
<dbReference type="InterPro" id="IPR036457">
    <property type="entry name" value="PPM-type-like_dom_sf"/>
</dbReference>